<dbReference type="Pfam" id="PF01740">
    <property type="entry name" value="STAS"/>
    <property type="match status" value="1"/>
</dbReference>
<dbReference type="Proteomes" id="UP001164472">
    <property type="component" value="Chromosome"/>
</dbReference>
<dbReference type="InterPro" id="IPR036513">
    <property type="entry name" value="STAS_dom_sf"/>
</dbReference>
<protein>
    <submittedName>
        <fullName evidence="2">STAS domain-containing protein</fullName>
    </submittedName>
</protein>
<dbReference type="PANTHER" id="PTHR33495:SF2">
    <property type="entry name" value="ANTI-SIGMA FACTOR ANTAGONIST TM_1081-RELATED"/>
    <property type="match status" value="1"/>
</dbReference>
<dbReference type="SUPFAM" id="SSF52091">
    <property type="entry name" value="SpoIIaa-like"/>
    <property type="match status" value="1"/>
</dbReference>
<dbReference type="PANTHER" id="PTHR33495">
    <property type="entry name" value="ANTI-SIGMA FACTOR ANTAGONIST TM_1081-RELATED-RELATED"/>
    <property type="match status" value="1"/>
</dbReference>
<feature type="domain" description="STAS" evidence="1">
    <location>
        <begin position="13"/>
        <end position="110"/>
    </location>
</feature>
<organism evidence="2 3">
    <name type="scientific">Alkalimarinus sediminis</name>
    <dbReference type="NCBI Taxonomy" id="1632866"/>
    <lineage>
        <taxon>Bacteria</taxon>
        <taxon>Pseudomonadati</taxon>
        <taxon>Pseudomonadota</taxon>
        <taxon>Gammaproteobacteria</taxon>
        <taxon>Alteromonadales</taxon>
        <taxon>Alteromonadaceae</taxon>
        <taxon>Alkalimarinus</taxon>
    </lineage>
</organism>
<dbReference type="InterPro" id="IPR002645">
    <property type="entry name" value="STAS_dom"/>
</dbReference>
<reference evidence="2" key="1">
    <citation type="submission" date="2022-07" db="EMBL/GenBank/DDBJ databases">
        <title>Alkalimarinus sp. nov., isolated from gut of a Alitta virens.</title>
        <authorList>
            <person name="Yang A.I."/>
            <person name="Shin N.-R."/>
        </authorList>
    </citation>
    <scope>NUCLEOTIDE SEQUENCE</scope>
    <source>
        <strain evidence="2">FA028</strain>
    </source>
</reference>
<sequence length="110" mass="12544">MNVTELKCNDYQLIELRGDFDAAAVSMHKEKFEHYSDCDAKGIVFDMSNVSFLDSSGIGAMVFLFKRLRSENRDLKIIGLSGQPKRLIQLLRIDQTIATFDDLKSFLVIH</sequence>
<evidence type="ECO:0000313" key="2">
    <source>
        <dbReference type="EMBL" id="UZW75973.1"/>
    </source>
</evidence>
<keyword evidence="3" id="KW-1185">Reference proteome</keyword>
<evidence type="ECO:0000313" key="3">
    <source>
        <dbReference type="Proteomes" id="UP001164472"/>
    </source>
</evidence>
<accession>A0A9E8HJS3</accession>
<name>A0A9E8HJS3_9ALTE</name>
<dbReference type="CDD" id="cd07043">
    <property type="entry name" value="STAS_anti-anti-sigma_factors"/>
    <property type="match status" value="1"/>
</dbReference>
<dbReference type="AlphaFoldDB" id="A0A9E8HJS3"/>
<dbReference type="KEGG" id="asem:NNL22_05160"/>
<evidence type="ECO:0000259" key="1">
    <source>
        <dbReference type="PROSITE" id="PS50801"/>
    </source>
</evidence>
<dbReference type="Gene3D" id="3.30.750.24">
    <property type="entry name" value="STAS domain"/>
    <property type="match status" value="1"/>
</dbReference>
<gene>
    <name evidence="2" type="ORF">NNL22_05160</name>
</gene>
<dbReference type="PROSITE" id="PS50801">
    <property type="entry name" value="STAS"/>
    <property type="match status" value="1"/>
</dbReference>
<dbReference type="EMBL" id="CP101527">
    <property type="protein sequence ID" value="UZW75973.1"/>
    <property type="molecule type" value="Genomic_DNA"/>
</dbReference>
<dbReference type="RefSeq" id="WP_251812249.1">
    <property type="nucleotide sequence ID" value="NZ_CP101527.1"/>
</dbReference>
<dbReference type="GO" id="GO:0043856">
    <property type="term" value="F:anti-sigma factor antagonist activity"/>
    <property type="evidence" value="ECO:0007669"/>
    <property type="project" value="TreeGrafter"/>
</dbReference>
<proteinExistence type="predicted"/>